<evidence type="ECO:0000256" key="2">
    <source>
        <dbReference type="ARBA" id="ARBA00004936"/>
    </source>
</evidence>
<dbReference type="EMBL" id="BDQX01000356">
    <property type="protein sequence ID" value="GBG10774.1"/>
    <property type="molecule type" value="Genomic_DNA"/>
</dbReference>
<evidence type="ECO:0000256" key="6">
    <source>
        <dbReference type="ARBA" id="ARBA00022989"/>
    </source>
</evidence>
<dbReference type="InterPro" id="IPR050448">
    <property type="entry name" value="OpgB/LTA_synthase_biosynth"/>
</dbReference>
<keyword evidence="10" id="KW-0464">Manganese</keyword>
<evidence type="ECO:0000256" key="5">
    <source>
        <dbReference type="ARBA" id="ARBA00022692"/>
    </source>
</evidence>
<keyword evidence="4 8" id="KW-1003">Cell membrane</keyword>
<comment type="subcellular location">
    <subcellularLocation>
        <location evidence="1">Cell membrane</location>
        <topology evidence="1">Multi-pass membrane protein</topology>
    </subcellularLocation>
</comment>
<dbReference type="GO" id="GO:0005886">
    <property type="term" value="C:plasma membrane"/>
    <property type="evidence" value="ECO:0007669"/>
    <property type="project" value="UniProtKB-SubCell"/>
</dbReference>
<sequence length="627" mass="70100">MNTVLNVYRKSPFWASFVLIMLKMVLFRQFTFGEFAVSGLLTDAAAVLTLICLVELMTTSRWKPVVFGVFNGVLSLLLFACCVYFSFFGSIPTYTALHGLDQVGQVKDSVESAIHVKFYVLFVDLAVLIGLWLATLRSRGKREKSRPAAKPLYMAIGMVIAIAASFLYIRMDLDIPNELVQSKRLGVLNYQVATAINESRLNSAIKDGSVAVTQEALSQLEKGHAGGGKVPAGTSSYFGVAKDMNVIVIQLESFQDLMIGLEVDGQEVTPVLNDLIGEGAFYFPNVFQQNGQGNTSDSEFIANTGIYATGSVAMSKGFGDREVPSMPRLLGERNYVSNTFHVNDVTFWDRNNMYPALGFTTYYDRPYFINDEFNALGASDGEMYRVGLEKLTELHGKNQPFYAQFVTTSSHHPFWIPGKFLNIQVPQRLHGTQLGHYITAINYTDKAIGELIEGLKENGMWDNTVIMLYGDHYGLQVKDNDPAWVEEVLGVKYDDRISRFNVPFIIRVPGVEGKTIEQVGGHVDMMPTLANLMGIDLKAENFTFFGKDLINATSNVVGMRYYMPTGTFFNDEIMFVPGEGFDDGEAFDLKTFEKVKDFSQYRSDYDYVLELMRLSDGYVKLLPKRAP</sequence>
<evidence type="ECO:0000313" key="15">
    <source>
        <dbReference type="Proteomes" id="UP000245202"/>
    </source>
</evidence>
<feature type="binding site" evidence="11">
    <location>
        <position position="471"/>
    </location>
    <ligand>
        <name>Mn(2+)</name>
        <dbReference type="ChEBI" id="CHEBI:29035"/>
    </ligand>
</feature>
<keyword evidence="15" id="KW-1185">Reference proteome</keyword>
<gene>
    <name evidence="14" type="ORF">PAT3040_05538</name>
</gene>
<feature type="transmembrane region" description="Helical" evidence="12">
    <location>
        <begin position="12"/>
        <end position="30"/>
    </location>
</feature>
<keyword evidence="10" id="KW-0479">Metal-binding</keyword>
<dbReference type="RefSeq" id="WP_258235190.1">
    <property type="nucleotide sequence ID" value="NZ_BDQX01000356.1"/>
</dbReference>
<evidence type="ECO:0000256" key="3">
    <source>
        <dbReference type="ARBA" id="ARBA00009983"/>
    </source>
</evidence>
<comment type="pathway">
    <text evidence="2">Cell wall biogenesis; lipoteichoic acid biosynthesis.</text>
</comment>
<feature type="transmembrane region" description="Helical" evidence="12">
    <location>
        <begin position="36"/>
        <end position="58"/>
    </location>
</feature>
<protein>
    <submittedName>
        <fullName evidence="14">Sulfatase</fullName>
    </submittedName>
</protein>
<comment type="similarity">
    <text evidence="3 8">Belongs to the LTA synthase family.</text>
</comment>
<keyword evidence="5 12" id="KW-0812">Transmembrane</keyword>
<dbReference type="Gene3D" id="3.40.720.10">
    <property type="entry name" value="Alkaline Phosphatase, subunit A"/>
    <property type="match status" value="1"/>
</dbReference>
<dbReference type="Proteomes" id="UP000245202">
    <property type="component" value="Unassembled WGS sequence"/>
</dbReference>
<name>A0A2R5F416_9BACL</name>
<dbReference type="PANTHER" id="PTHR47371">
    <property type="entry name" value="LIPOTEICHOIC ACID SYNTHASE"/>
    <property type="match status" value="1"/>
</dbReference>
<feature type="transmembrane region" description="Helical" evidence="12">
    <location>
        <begin position="118"/>
        <end position="136"/>
    </location>
</feature>
<evidence type="ECO:0000256" key="9">
    <source>
        <dbReference type="PIRSR" id="PIRSR005091-1"/>
    </source>
</evidence>
<dbReference type="PIRSF" id="PIRSF005091">
    <property type="entry name" value="Mmb_sulf_HI1246"/>
    <property type="match status" value="1"/>
</dbReference>
<dbReference type="Gene3D" id="3.30.1120.170">
    <property type="match status" value="1"/>
</dbReference>
<accession>A0A2R5F416</accession>
<feature type="transmembrane region" description="Helical" evidence="12">
    <location>
        <begin position="148"/>
        <end position="169"/>
    </location>
</feature>
<keyword evidence="7 8" id="KW-0472">Membrane</keyword>
<dbReference type="SUPFAM" id="SSF53649">
    <property type="entry name" value="Alkaline phosphatase-like"/>
    <property type="match status" value="1"/>
</dbReference>
<comment type="caution">
    <text evidence="14">The sequence shown here is derived from an EMBL/GenBank/DDBJ whole genome shotgun (WGS) entry which is preliminary data.</text>
</comment>
<dbReference type="PANTHER" id="PTHR47371:SF3">
    <property type="entry name" value="PHOSPHOGLYCEROL TRANSFERASE I"/>
    <property type="match status" value="1"/>
</dbReference>
<feature type="transmembrane region" description="Helical" evidence="12">
    <location>
        <begin position="65"/>
        <end position="87"/>
    </location>
</feature>
<evidence type="ECO:0000256" key="7">
    <source>
        <dbReference type="ARBA" id="ARBA00023136"/>
    </source>
</evidence>
<dbReference type="InterPro" id="IPR012160">
    <property type="entry name" value="LtaS-like"/>
</dbReference>
<dbReference type="AlphaFoldDB" id="A0A2R5F416"/>
<evidence type="ECO:0000259" key="13">
    <source>
        <dbReference type="Pfam" id="PF00884"/>
    </source>
</evidence>
<reference evidence="14 15" key="1">
    <citation type="submission" date="2017-08" db="EMBL/GenBank/DDBJ databases">
        <title>Substantial Increase in Enzyme Production by Combined Drug-Resistance Mutations in Paenibacillus agaridevorans.</title>
        <authorList>
            <person name="Tanaka Y."/>
            <person name="Funane K."/>
            <person name="Hosaka T."/>
            <person name="Shiwa Y."/>
            <person name="Fujita N."/>
            <person name="Miyazaki T."/>
            <person name="Yoshikawa H."/>
            <person name="Murakami K."/>
            <person name="Kasahara K."/>
            <person name="Inaoka T."/>
            <person name="Hiraga Y."/>
            <person name="Ochi K."/>
        </authorList>
    </citation>
    <scope>NUCLEOTIDE SEQUENCE [LARGE SCALE GENOMIC DNA]</scope>
    <source>
        <strain evidence="14 15">T-3040</strain>
    </source>
</reference>
<evidence type="ECO:0000256" key="12">
    <source>
        <dbReference type="SAM" id="Phobius"/>
    </source>
</evidence>
<feature type="binding site" evidence="10">
    <location>
        <position position="411"/>
    </location>
    <ligand>
        <name>substrate</name>
    </ligand>
</feature>
<feature type="binding site" evidence="11">
    <location>
        <position position="472"/>
    </location>
    <ligand>
        <name>Mn(2+)</name>
        <dbReference type="ChEBI" id="CHEBI:29035"/>
    </ligand>
</feature>
<feature type="binding site" evidence="11">
    <location>
        <position position="252"/>
    </location>
    <ligand>
        <name>Mn(2+)</name>
        <dbReference type="ChEBI" id="CHEBI:29035"/>
    </ligand>
</feature>
<proteinExistence type="inferred from homology"/>
<evidence type="ECO:0000256" key="8">
    <source>
        <dbReference type="PIRNR" id="PIRNR005091"/>
    </source>
</evidence>
<dbReference type="CDD" id="cd16015">
    <property type="entry name" value="LTA_synthase"/>
    <property type="match status" value="1"/>
</dbReference>
<dbReference type="InterPro" id="IPR000917">
    <property type="entry name" value="Sulfatase_N"/>
</dbReference>
<organism evidence="14 15">
    <name type="scientific">Paenibacillus agaridevorans</name>
    <dbReference type="NCBI Taxonomy" id="171404"/>
    <lineage>
        <taxon>Bacteria</taxon>
        <taxon>Bacillati</taxon>
        <taxon>Bacillota</taxon>
        <taxon>Bacilli</taxon>
        <taxon>Bacillales</taxon>
        <taxon>Paenibacillaceae</taxon>
        <taxon>Paenibacillus</taxon>
    </lineage>
</organism>
<dbReference type="GO" id="GO:0046872">
    <property type="term" value="F:metal ion binding"/>
    <property type="evidence" value="ECO:0007669"/>
    <property type="project" value="UniProtKB-KW"/>
</dbReference>
<dbReference type="Pfam" id="PF00884">
    <property type="entry name" value="Sulfatase"/>
    <property type="match status" value="1"/>
</dbReference>
<evidence type="ECO:0000256" key="11">
    <source>
        <dbReference type="PIRSR" id="PIRSR005091-3"/>
    </source>
</evidence>
<evidence type="ECO:0000256" key="4">
    <source>
        <dbReference type="ARBA" id="ARBA00022475"/>
    </source>
</evidence>
<feature type="domain" description="Sulfatase N-terminal" evidence="13">
    <location>
        <begin position="245"/>
        <end position="535"/>
    </location>
</feature>
<evidence type="ECO:0000313" key="14">
    <source>
        <dbReference type="EMBL" id="GBG10774.1"/>
    </source>
</evidence>
<feature type="active site" evidence="9">
    <location>
        <position position="295"/>
    </location>
</feature>
<evidence type="ECO:0000256" key="1">
    <source>
        <dbReference type="ARBA" id="ARBA00004651"/>
    </source>
</evidence>
<feature type="binding site" evidence="11">
    <location>
        <position position="295"/>
    </location>
    <ligand>
        <name>Mn(2+)</name>
        <dbReference type="ChEBI" id="CHEBI:29035"/>
    </ligand>
</feature>
<evidence type="ECO:0000256" key="10">
    <source>
        <dbReference type="PIRSR" id="PIRSR005091-2"/>
    </source>
</evidence>
<dbReference type="InterPro" id="IPR017850">
    <property type="entry name" value="Alkaline_phosphatase_core_sf"/>
</dbReference>
<keyword evidence="6 12" id="KW-1133">Transmembrane helix</keyword>